<comment type="similarity">
    <text evidence="1 5">Belongs to the CoaE family.</text>
</comment>
<dbReference type="EC" id="2.7.1.24" evidence="5 6"/>
<dbReference type="PANTHER" id="PTHR10695">
    <property type="entry name" value="DEPHOSPHO-COA KINASE-RELATED"/>
    <property type="match status" value="1"/>
</dbReference>
<keyword evidence="5" id="KW-0808">Transferase</keyword>
<evidence type="ECO:0000256" key="3">
    <source>
        <dbReference type="ARBA" id="ARBA00022840"/>
    </source>
</evidence>
<protein>
    <recommendedName>
        <fullName evidence="5 6">Dephospho-CoA kinase</fullName>
        <ecNumber evidence="5 6">2.7.1.24</ecNumber>
    </recommendedName>
    <alternativeName>
        <fullName evidence="5">Dephosphocoenzyme A kinase</fullName>
    </alternativeName>
</protein>
<proteinExistence type="inferred from homology"/>
<dbReference type="RefSeq" id="WP_334469529.1">
    <property type="nucleotide sequence ID" value="NZ_BAABCB010000005.1"/>
</dbReference>
<sequence length="197" mass="22578">MIVVGLTGGIGSGKTTVLKCFQSFGVPVYIADVEAKALMNRSKIIKRKLIQLFGDAAYVDDTLNRPYLSSKIFNDKTLLSKMNAIVHPKVASHFKRWLKKQDSHYVIKEAAIIFENHLENQYNYIITVVADEDLRIQRVMRRDNTSEEKVKSIIKNQLSDKEKIEKSDFVITNNDLESAKKQALEIHQQILQDINKK</sequence>
<dbReference type="Proteomes" id="UP001501682">
    <property type="component" value="Unassembled WGS sequence"/>
</dbReference>
<dbReference type="NCBIfam" id="TIGR00152">
    <property type="entry name" value="dephospho-CoA kinase"/>
    <property type="match status" value="1"/>
</dbReference>
<dbReference type="PROSITE" id="PS51219">
    <property type="entry name" value="DPCK"/>
    <property type="match status" value="1"/>
</dbReference>
<accession>A0ABP8CN91</accession>
<comment type="pathway">
    <text evidence="5">Cofactor biosynthesis; coenzyme A biosynthesis; CoA from (R)-pantothenate: step 5/5.</text>
</comment>
<evidence type="ECO:0000256" key="1">
    <source>
        <dbReference type="ARBA" id="ARBA00009018"/>
    </source>
</evidence>
<keyword evidence="8" id="KW-1185">Reference proteome</keyword>
<feature type="binding site" evidence="5">
    <location>
        <begin position="11"/>
        <end position="16"/>
    </location>
    <ligand>
        <name>ATP</name>
        <dbReference type="ChEBI" id="CHEBI:30616"/>
    </ligand>
</feature>
<dbReference type="SUPFAM" id="SSF52540">
    <property type="entry name" value="P-loop containing nucleoside triphosphate hydrolases"/>
    <property type="match status" value="1"/>
</dbReference>
<dbReference type="InterPro" id="IPR027417">
    <property type="entry name" value="P-loop_NTPase"/>
</dbReference>
<dbReference type="Pfam" id="PF01121">
    <property type="entry name" value="CoaE"/>
    <property type="match status" value="1"/>
</dbReference>
<comment type="function">
    <text evidence="5">Catalyzes the phosphorylation of the 3'-hydroxyl group of dephosphocoenzyme A to form coenzyme A.</text>
</comment>
<gene>
    <name evidence="5 7" type="primary">coaE</name>
    <name evidence="7" type="ORF">GCM10022292_06860</name>
</gene>
<keyword evidence="2 5" id="KW-0547">Nucleotide-binding</keyword>
<dbReference type="Gene3D" id="3.40.50.300">
    <property type="entry name" value="P-loop containing nucleotide triphosphate hydrolases"/>
    <property type="match status" value="1"/>
</dbReference>
<evidence type="ECO:0000313" key="8">
    <source>
        <dbReference type="Proteomes" id="UP001501682"/>
    </source>
</evidence>
<comment type="subcellular location">
    <subcellularLocation>
        <location evidence="5">Cytoplasm</location>
    </subcellularLocation>
</comment>
<comment type="caution">
    <text evidence="7">The sequence shown here is derived from an EMBL/GenBank/DDBJ whole genome shotgun (WGS) entry which is preliminary data.</text>
</comment>
<reference evidence="8" key="1">
    <citation type="journal article" date="2019" name="Int. J. Syst. Evol. Microbiol.">
        <title>The Global Catalogue of Microorganisms (GCM) 10K type strain sequencing project: providing services to taxonomists for standard genome sequencing and annotation.</title>
        <authorList>
            <consortium name="The Broad Institute Genomics Platform"/>
            <consortium name="The Broad Institute Genome Sequencing Center for Infectious Disease"/>
            <person name="Wu L."/>
            <person name="Ma J."/>
        </authorList>
    </citation>
    <scope>NUCLEOTIDE SEQUENCE [LARGE SCALE GENOMIC DNA]</scope>
    <source>
        <strain evidence="8">JCM 17633</strain>
    </source>
</reference>
<evidence type="ECO:0000256" key="2">
    <source>
        <dbReference type="ARBA" id="ARBA00022741"/>
    </source>
</evidence>
<dbReference type="EMBL" id="BAABCB010000005">
    <property type="protein sequence ID" value="GAA4241238.1"/>
    <property type="molecule type" value="Genomic_DNA"/>
</dbReference>
<evidence type="ECO:0000256" key="4">
    <source>
        <dbReference type="ARBA" id="ARBA00022993"/>
    </source>
</evidence>
<keyword evidence="5" id="KW-0963">Cytoplasm</keyword>
<dbReference type="HAMAP" id="MF_00376">
    <property type="entry name" value="Dephospho_CoA_kinase"/>
    <property type="match status" value="1"/>
</dbReference>
<name>A0ABP8CN91_9FLAO</name>
<keyword evidence="5 7" id="KW-0418">Kinase</keyword>
<comment type="catalytic activity">
    <reaction evidence="5">
        <text>3'-dephospho-CoA + ATP = ADP + CoA + H(+)</text>
        <dbReference type="Rhea" id="RHEA:18245"/>
        <dbReference type="ChEBI" id="CHEBI:15378"/>
        <dbReference type="ChEBI" id="CHEBI:30616"/>
        <dbReference type="ChEBI" id="CHEBI:57287"/>
        <dbReference type="ChEBI" id="CHEBI:57328"/>
        <dbReference type="ChEBI" id="CHEBI:456216"/>
        <dbReference type="EC" id="2.7.1.24"/>
    </reaction>
</comment>
<keyword evidence="3 5" id="KW-0067">ATP-binding</keyword>
<evidence type="ECO:0000256" key="5">
    <source>
        <dbReference type="HAMAP-Rule" id="MF_00376"/>
    </source>
</evidence>
<organism evidence="7 8">
    <name type="scientific">Winogradskyella damuponensis</name>
    <dbReference type="NCBI Taxonomy" id="943939"/>
    <lineage>
        <taxon>Bacteria</taxon>
        <taxon>Pseudomonadati</taxon>
        <taxon>Bacteroidota</taxon>
        <taxon>Flavobacteriia</taxon>
        <taxon>Flavobacteriales</taxon>
        <taxon>Flavobacteriaceae</taxon>
        <taxon>Winogradskyella</taxon>
    </lineage>
</organism>
<dbReference type="InterPro" id="IPR001977">
    <property type="entry name" value="Depp_CoAkinase"/>
</dbReference>
<dbReference type="PANTHER" id="PTHR10695:SF46">
    <property type="entry name" value="BIFUNCTIONAL COENZYME A SYNTHASE-RELATED"/>
    <property type="match status" value="1"/>
</dbReference>
<dbReference type="GO" id="GO:0016301">
    <property type="term" value="F:kinase activity"/>
    <property type="evidence" value="ECO:0007669"/>
    <property type="project" value="UniProtKB-KW"/>
</dbReference>
<dbReference type="CDD" id="cd02022">
    <property type="entry name" value="DPCK"/>
    <property type="match status" value="1"/>
</dbReference>
<evidence type="ECO:0000256" key="6">
    <source>
        <dbReference type="NCBIfam" id="TIGR00152"/>
    </source>
</evidence>
<keyword evidence="4 5" id="KW-0173">Coenzyme A biosynthesis</keyword>
<evidence type="ECO:0000313" key="7">
    <source>
        <dbReference type="EMBL" id="GAA4241238.1"/>
    </source>
</evidence>